<feature type="transmembrane region" description="Helical" evidence="7">
    <location>
        <begin position="35"/>
        <end position="57"/>
    </location>
</feature>
<protein>
    <submittedName>
        <fullName evidence="9">Metabolite and drug efflux pump</fullName>
    </submittedName>
</protein>
<dbReference type="PANTHER" id="PTHR42920">
    <property type="entry name" value="OS03G0707200 PROTEIN-RELATED"/>
    <property type="match status" value="1"/>
</dbReference>
<keyword evidence="6 7" id="KW-0472">Membrane</keyword>
<evidence type="ECO:0000313" key="9">
    <source>
        <dbReference type="EMBL" id="SCM83818.1"/>
    </source>
</evidence>
<evidence type="ECO:0000256" key="5">
    <source>
        <dbReference type="ARBA" id="ARBA00022989"/>
    </source>
</evidence>
<evidence type="ECO:0000256" key="6">
    <source>
        <dbReference type="ARBA" id="ARBA00023136"/>
    </source>
</evidence>
<dbReference type="NCBIfam" id="NF008676">
    <property type="entry name" value="PRK11689.1"/>
    <property type="match status" value="1"/>
</dbReference>
<dbReference type="AlphaFoldDB" id="A0A212M1Z7"/>
<dbReference type="Pfam" id="PF00892">
    <property type="entry name" value="EamA"/>
    <property type="match status" value="1"/>
</dbReference>
<dbReference type="InterPro" id="IPR051258">
    <property type="entry name" value="Diverse_Substrate_Transporter"/>
</dbReference>
<evidence type="ECO:0000256" key="7">
    <source>
        <dbReference type="SAM" id="Phobius"/>
    </source>
</evidence>
<organism evidence="9">
    <name type="scientific">uncultured Sporomusa sp</name>
    <dbReference type="NCBI Taxonomy" id="307249"/>
    <lineage>
        <taxon>Bacteria</taxon>
        <taxon>Bacillati</taxon>
        <taxon>Bacillota</taxon>
        <taxon>Negativicutes</taxon>
        <taxon>Selenomonadales</taxon>
        <taxon>Sporomusaceae</taxon>
        <taxon>Sporomusa</taxon>
        <taxon>environmental samples</taxon>
    </lineage>
</organism>
<dbReference type="InterPro" id="IPR037185">
    <property type="entry name" value="EmrE-like"/>
</dbReference>
<feature type="transmembrane region" description="Helical" evidence="7">
    <location>
        <begin position="69"/>
        <end position="90"/>
    </location>
</feature>
<feature type="transmembrane region" description="Helical" evidence="7">
    <location>
        <begin position="192"/>
        <end position="214"/>
    </location>
</feature>
<evidence type="ECO:0000256" key="2">
    <source>
        <dbReference type="ARBA" id="ARBA00007362"/>
    </source>
</evidence>
<dbReference type="GO" id="GO:0005886">
    <property type="term" value="C:plasma membrane"/>
    <property type="evidence" value="ECO:0007669"/>
    <property type="project" value="UniProtKB-SubCell"/>
</dbReference>
<sequence length="307" mass="32972">MSLNTRTRSNATFIGLIAIILWSTMVGLIHSVSELLGPIGGIAMIYTSASVILIVTFGVPKIKTFPWKYLLLGGFLFVAYEISFAMAIGFANNGNQAIEINIINYLWPCLTIVFAILFNKQKSTLLIIPGLILCLLGVCWVLGGEKGLDVSGMISNIKSNTFSYALAFAGAFIWAAYCTITNRLAAGKNGITLFFILTAAVLWVKFFISGAAVPNLSVRAIMYVLVAGCAIGFGYASWNYGILHGNVSVLASASYFTPILSSLLGSLLLNAPLSVPFWQGVCMVCLGSILCWQATKNQSEKNKVCAS</sequence>
<proteinExistence type="inferred from homology"/>
<keyword evidence="3" id="KW-1003">Cell membrane</keyword>
<evidence type="ECO:0000256" key="1">
    <source>
        <dbReference type="ARBA" id="ARBA00004651"/>
    </source>
</evidence>
<dbReference type="InterPro" id="IPR000620">
    <property type="entry name" value="EamA_dom"/>
</dbReference>
<dbReference type="PANTHER" id="PTHR42920:SF24">
    <property type="entry name" value="AROMATIC AMINO ACID EXPORTER YDDG"/>
    <property type="match status" value="1"/>
</dbReference>
<evidence type="ECO:0000259" key="8">
    <source>
        <dbReference type="Pfam" id="PF00892"/>
    </source>
</evidence>
<accession>A0A212M1Z7</accession>
<name>A0A212M1Z7_9FIRM</name>
<evidence type="ECO:0000256" key="4">
    <source>
        <dbReference type="ARBA" id="ARBA00022692"/>
    </source>
</evidence>
<feature type="transmembrane region" description="Helical" evidence="7">
    <location>
        <begin position="220"/>
        <end position="238"/>
    </location>
</feature>
<keyword evidence="5 7" id="KW-1133">Transmembrane helix</keyword>
<feature type="domain" description="EamA" evidence="8">
    <location>
        <begin position="163"/>
        <end position="290"/>
    </location>
</feature>
<comment type="subcellular location">
    <subcellularLocation>
        <location evidence="1">Cell membrane</location>
        <topology evidence="1">Multi-pass membrane protein</topology>
    </subcellularLocation>
</comment>
<dbReference type="EMBL" id="FMJE01000008">
    <property type="protein sequence ID" value="SCM83818.1"/>
    <property type="molecule type" value="Genomic_DNA"/>
</dbReference>
<feature type="transmembrane region" description="Helical" evidence="7">
    <location>
        <begin position="163"/>
        <end position="180"/>
    </location>
</feature>
<evidence type="ECO:0000256" key="3">
    <source>
        <dbReference type="ARBA" id="ARBA00022475"/>
    </source>
</evidence>
<gene>
    <name evidence="9" type="primary">yddG</name>
    <name evidence="9" type="ORF">KL86SPO_80003</name>
</gene>
<keyword evidence="4 7" id="KW-0812">Transmembrane</keyword>
<dbReference type="RefSeq" id="WP_075757320.1">
    <property type="nucleotide sequence ID" value="NZ_LT608335.1"/>
</dbReference>
<comment type="similarity">
    <text evidence="2">Belongs to the EamA transporter family.</text>
</comment>
<feature type="transmembrane region" description="Helical" evidence="7">
    <location>
        <begin position="102"/>
        <end position="118"/>
    </location>
</feature>
<feature type="transmembrane region" description="Helical" evidence="7">
    <location>
        <begin position="12"/>
        <end position="29"/>
    </location>
</feature>
<feature type="transmembrane region" description="Helical" evidence="7">
    <location>
        <begin position="275"/>
        <end position="294"/>
    </location>
</feature>
<dbReference type="SUPFAM" id="SSF103481">
    <property type="entry name" value="Multidrug resistance efflux transporter EmrE"/>
    <property type="match status" value="2"/>
</dbReference>
<reference evidence="9" key="1">
    <citation type="submission" date="2016-08" db="EMBL/GenBank/DDBJ databases">
        <authorList>
            <person name="Seilhamer J.J."/>
        </authorList>
    </citation>
    <scope>NUCLEOTIDE SEQUENCE</scope>
    <source>
        <strain evidence="9">86</strain>
    </source>
</reference>
<feature type="transmembrane region" description="Helical" evidence="7">
    <location>
        <begin position="125"/>
        <end position="143"/>
    </location>
</feature>
<feature type="transmembrane region" description="Helical" evidence="7">
    <location>
        <begin position="250"/>
        <end position="269"/>
    </location>
</feature>